<reference evidence="2 3" key="1">
    <citation type="journal article" date="2012" name="BMC Genomics">
        <title>The genome sequence of Propionibacterium acidipropionici provides insights into its biotechnological and industrial potential.</title>
        <authorList>
            <person name="Parizzi L.P."/>
            <person name="Grassi M.C."/>
            <person name="Llerena L.A."/>
            <person name="Carazzolle M.F."/>
            <person name="Queiroz V.L."/>
            <person name="Lunardi I."/>
            <person name="Zeidler A.F."/>
            <person name="Teixeira P.J."/>
            <person name="Mieczkowski P."/>
            <person name="Rincones J."/>
            <person name="Pereira G.A."/>
        </authorList>
    </citation>
    <scope>NUCLEOTIDE SEQUENCE [LARGE SCALE GENOMIC DNA]</scope>
    <source>
        <strain evidence="3">ATCC 4875 / DSM 20272 / JCM 6432 / NBRC 12425 / NCIMB 8070</strain>
    </source>
</reference>
<accession>K7RZK7</accession>
<dbReference type="EMBL" id="CP003493">
    <property type="protein sequence ID" value="AFV90468.1"/>
    <property type="molecule type" value="Genomic_DNA"/>
</dbReference>
<evidence type="ECO:0000256" key="1">
    <source>
        <dbReference type="SAM" id="MobiDB-lite"/>
    </source>
</evidence>
<proteinExistence type="predicted"/>
<organism evidence="2 3">
    <name type="scientific">Acidipropionibacterium acidipropionici (strain ATCC 4875 / DSM 20272 / JCM 6432 / NBRC 12425 / NCIMB 8070 / 4)</name>
    <name type="common">Propionibacterium acidipropionici</name>
    <dbReference type="NCBI Taxonomy" id="1171373"/>
    <lineage>
        <taxon>Bacteria</taxon>
        <taxon>Bacillati</taxon>
        <taxon>Actinomycetota</taxon>
        <taxon>Actinomycetes</taxon>
        <taxon>Propionibacteriales</taxon>
        <taxon>Propionibacteriaceae</taxon>
        <taxon>Acidipropionibacterium</taxon>
    </lineage>
</organism>
<protein>
    <submittedName>
        <fullName evidence="2">Uncharacterized protein</fullName>
    </submittedName>
</protein>
<feature type="compositionally biased region" description="Basic residues" evidence="1">
    <location>
        <begin position="12"/>
        <end position="21"/>
    </location>
</feature>
<evidence type="ECO:0000313" key="2">
    <source>
        <dbReference type="EMBL" id="AFV90468.1"/>
    </source>
</evidence>
<dbReference type="KEGG" id="pbo:PACID_26990"/>
<gene>
    <name evidence="2" type="ordered locus">PACID_26990</name>
</gene>
<evidence type="ECO:0000313" key="3">
    <source>
        <dbReference type="Proteomes" id="UP000000214"/>
    </source>
</evidence>
<dbReference type="HOGENOM" id="CLU_3347187_0_0_11"/>
<sequence>MMPSVNLSRLRGAPHGRRRGRLTGTVARAARGHSEGM</sequence>
<dbReference type="Proteomes" id="UP000000214">
    <property type="component" value="Chromosome"/>
</dbReference>
<dbReference type="AlphaFoldDB" id="K7RZK7"/>
<name>K7RZK7_ACIA4</name>
<feature type="region of interest" description="Disordered" evidence="1">
    <location>
        <begin position="1"/>
        <end position="37"/>
    </location>
</feature>